<protein>
    <submittedName>
        <fullName evidence="1">Uncharacterized protein</fullName>
    </submittedName>
</protein>
<reference evidence="1 2" key="1">
    <citation type="submission" date="2013-11" db="EMBL/GenBank/DDBJ databases">
        <title>Opisthorchis viverrini - life in the bile duct.</title>
        <authorList>
            <person name="Young N.D."/>
            <person name="Nagarajan N."/>
            <person name="Lin S.J."/>
            <person name="Korhonen P.K."/>
            <person name="Jex A.R."/>
            <person name="Hall R.S."/>
            <person name="Safavi-Hemami H."/>
            <person name="Kaewkong W."/>
            <person name="Bertrand D."/>
            <person name="Gao S."/>
            <person name="Seet Q."/>
            <person name="Wongkham S."/>
            <person name="Teh B.T."/>
            <person name="Wongkham C."/>
            <person name="Intapan P.M."/>
            <person name="Maleewong W."/>
            <person name="Yang X."/>
            <person name="Hu M."/>
            <person name="Wang Z."/>
            <person name="Hofmann A."/>
            <person name="Sternberg P.W."/>
            <person name="Tan P."/>
            <person name="Wang J."/>
            <person name="Gasser R.B."/>
        </authorList>
    </citation>
    <scope>NUCLEOTIDE SEQUENCE [LARGE SCALE GENOMIC DNA]</scope>
</reference>
<dbReference type="KEGG" id="ovi:T265_06129"/>
<dbReference type="Proteomes" id="UP000054324">
    <property type="component" value="Unassembled WGS sequence"/>
</dbReference>
<evidence type="ECO:0000313" key="1">
    <source>
        <dbReference type="EMBL" id="KER26698.1"/>
    </source>
</evidence>
<accession>A0A074ZHH7</accession>
<dbReference type="AlphaFoldDB" id="A0A074ZHH7"/>
<keyword evidence="2" id="KW-1185">Reference proteome</keyword>
<organism evidence="1 2">
    <name type="scientific">Opisthorchis viverrini</name>
    <name type="common">Southeast Asian liver fluke</name>
    <dbReference type="NCBI Taxonomy" id="6198"/>
    <lineage>
        <taxon>Eukaryota</taxon>
        <taxon>Metazoa</taxon>
        <taxon>Spiralia</taxon>
        <taxon>Lophotrochozoa</taxon>
        <taxon>Platyhelminthes</taxon>
        <taxon>Trematoda</taxon>
        <taxon>Digenea</taxon>
        <taxon>Opisthorchiida</taxon>
        <taxon>Opisthorchiata</taxon>
        <taxon>Opisthorchiidae</taxon>
        <taxon>Opisthorchis</taxon>
    </lineage>
</organism>
<dbReference type="RefSeq" id="XP_009169579.1">
    <property type="nucleotide sequence ID" value="XM_009171315.1"/>
</dbReference>
<gene>
    <name evidence="1" type="ORF">T265_06129</name>
</gene>
<dbReference type="CTD" id="20320311"/>
<dbReference type="GeneID" id="20320311"/>
<sequence length="196" mass="22500">MELNFRRLRRFPDGQLSPEHQSKLSSTLQISRGLGDAEKLFRQTFPPQVSVMRNCQLHVVQQYGTFLDKDGTFQTHKPTESHHIAKRLRGGMRSTKSDFIAHRLTCGVYYPTLILEELSFKVVRVCGMYAISDDARVEHVIDSYHASDARLRDERNIRHRLSRSLFVELDWKRGNDAMSLEGPIRTKDGGTILVAS</sequence>
<dbReference type="EMBL" id="KL596741">
    <property type="protein sequence ID" value="KER26698.1"/>
    <property type="molecule type" value="Genomic_DNA"/>
</dbReference>
<name>A0A074ZHH7_OPIVI</name>
<evidence type="ECO:0000313" key="2">
    <source>
        <dbReference type="Proteomes" id="UP000054324"/>
    </source>
</evidence>
<proteinExistence type="predicted"/>